<feature type="region of interest" description="Disordered" evidence="1">
    <location>
        <begin position="114"/>
        <end position="138"/>
    </location>
</feature>
<accession>A0A498IL09</accession>
<dbReference type="AlphaFoldDB" id="A0A498IL09"/>
<gene>
    <name evidence="2" type="ORF">DVH24_013125</name>
</gene>
<evidence type="ECO:0000313" key="3">
    <source>
        <dbReference type="Proteomes" id="UP000290289"/>
    </source>
</evidence>
<dbReference type="Proteomes" id="UP000290289">
    <property type="component" value="Chromosome 11"/>
</dbReference>
<keyword evidence="3" id="KW-1185">Reference proteome</keyword>
<protein>
    <submittedName>
        <fullName evidence="2">Uncharacterized protein</fullName>
    </submittedName>
</protein>
<sequence length="228" mass="26243">MARAEIAHPHGVVVATENNLRPSVIDDEGENDFCVSLENNLIAHRNPKPVFEIRLRIRIEIGIRKSRNGWEENRNLAVLMMGVFIEEENRDMGSATAAMILSLMSSRSRSRRQVTESMWVGRDEKESTRTTKTHPDPRVQDPFAHPYFNVLRTMYAYMCILESFGAVFVHQMDCICLEQTHGKEKNVAAHTWEHTAWQKLWCEKMKKEAANFENAKTNVKAKGKAKEK</sequence>
<feature type="compositionally biased region" description="Basic and acidic residues" evidence="1">
    <location>
        <begin position="121"/>
        <end position="138"/>
    </location>
</feature>
<comment type="caution">
    <text evidence="2">The sequence shown here is derived from an EMBL/GenBank/DDBJ whole genome shotgun (WGS) entry which is preliminary data.</text>
</comment>
<dbReference type="EMBL" id="RDQH01000337">
    <property type="protein sequence ID" value="RXH83880.1"/>
    <property type="molecule type" value="Genomic_DNA"/>
</dbReference>
<evidence type="ECO:0000313" key="2">
    <source>
        <dbReference type="EMBL" id="RXH83880.1"/>
    </source>
</evidence>
<reference evidence="2 3" key="1">
    <citation type="submission" date="2018-10" db="EMBL/GenBank/DDBJ databases">
        <title>A high-quality apple genome assembly.</title>
        <authorList>
            <person name="Hu J."/>
        </authorList>
    </citation>
    <scope>NUCLEOTIDE SEQUENCE [LARGE SCALE GENOMIC DNA]</scope>
    <source>
        <strain evidence="3">cv. HFTH1</strain>
        <tissue evidence="2">Young leaf</tissue>
    </source>
</reference>
<name>A0A498IL09_MALDO</name>
<proteinExistence type="predicted"/>
<evidence type="ECO:0000256" key="1">
    <source>
        <dbReference type="SAM" id="MobiDB-lite"/>
    </source>
</evidence>
<organism evidence="2 3">
    <name type="scientific">Malus domestica</name>
    <name type="common">Apple</name>
    <name type="synonym">Pyrus malus</name>
    <dbReference type="NCBI Taxonomy" id="3750"/>
    <lineage>
        <taxon>Eukaryota</taxon>
        <taxon>Viridiplantae</taxon>
        <taxon>Streptophyta</taxon>
        <taxon>Embryophyta</taxon>
        <taxon>Tracheophyta</taxon>
        <taxon>Spermatophyta</taxon>
        <taxon>Magnoliopsida</taxon>
        <taxon>eudicotyledons</taxon>
        <taxon>Gunneridae</taxon>
        <taxon>Pentapetalae</taxon>
        <taxon>rosids</taxon>
        <taxon>fabids</taxon>
        <taxon>Rosales</taxon>
        <taxon>Rosaceae</taxon>
        <taxon>Amygdaloideae</taxon>
        <taxon>Maleae</taxon>
        <taxon>Malus</taxon>
    </lineage>
</organism>